<organism evidence="3">
    <name type="scientific">Laccaria bicolor (strain S238N-H82 / ATCC MYA-4686)</name>
    <name type="common">Bicoloured deceiver</name>
    <name type="synonym">Laccaria laccata var. bicolor</name>
    <dbReference type="NCBI Taxonomy" id="486041"/>
    <lineage>
        <taxon>Eukaryota</taxon>
        <taxon>Fungi</taxon>
        <taxon>Dikarya</taxon>
        <taxon>Basidiomycota</taxon>
        <taxon>Agaricomycotina</taxon>
        <taxon>Agaricomycetes</taxon>
        <taxon>Agaricomycetidae</taxon>
        <taxon>Agaricales</taxon>
        <taxon>Agaricineae</taxon>
        <taxon>Hydnangiaceae</taxon>
        <taxon>Laccaria</taxon>
    </lineage>
</organism>
<dbReference type="RefSeq" id="XP_001883686.1">
    <property type="nucleotide sequence ID" value="XM_001883651.1"/>
</dbReference>
<dbReference type="InParanoid" id="B0DIK3"/>
<feature type="compositionally biased region" description="Basic and acidic residues" evidence="1">
    <location>
        <begin position="50"/>
        <end position="77"/>
    </location>
</feature>
<dbReference type="KEGG" id="lbc:LACBIDRAFT_302898"/>
<dbReference type="EMBL" id="DS547112">
    <property type="protein sequence ID" value="EDR05582.1"/>
    <property type="molecule type" value="Genomic_DNA"/>
</dbReference>
<dbReference type="AlphaFoldDB" id="B0DIK3"/>
<keyword evidence="3" id="KW-1185">Reference proteome</keyword>
<sequence length="140" mass="15910">MVMNRMPFFPRASGFTINDSHLYQVGGDFNIHFAIPAESTERITTQLLGKRKERDLDKGDAEADGPRKRFEEVRDEIPSPDGLMTVHPKDIDLQRQLTSGSNHCTHSAIYEGRIVAVKVFHGPRAKQSWKFNLTLAKNFL</sequence>
<proteinExistence type="predicted"/>
<dbReference type="GeneID" id="6079369"/>
<evidence type="ECO:0000256" key="1">
    <source>
        <dbReference type="SAM" id="MobiDB-lite"/>
    </source>
</evidence>
<name>B0DIK3_LACBS</name>
<dbReference type="HOGENOM" id="CLU_1865440_0_0_1"/>
<gene>
    <name evidence="2" type="ORF">LACBIDRAFT_302898</name>
</gene>
<dbReference type="Proteomes" id="UP000001194">
    <property type="component" value="Unassembled WGS sequence"/>
</dbReference>
<reference evidence="2 3" key="1">
    <citation type="journal article" date="2008" name="Nature">
        <title>The genome of Laccaria bicolor provides insights into mycorrhizal symbiosis.</title>
        <authorList>
            <person name="Martin F."/>
            <person name="Aerts A."/>
            <person name="Ahren D."/>
            <person name="Brun A."/>
            <person name="Danchin E.G.J."/>
            <person name="Duchaussoy F."/>
            <person name="Gibon J."/>
            <person name="Kohler A."/>
            <person name="Lindquist E."/>
            <person name="Pereda V."/>
            <person name="Salamov A."/>
            <person name="Shapiro H.J."/>
            <person name="Wuyts J."/>
            <person name="Blaudez D."/>
            <person name="Buee M."/>
            <person name="Brokstein P."/>
            <person name="Canbaeck B."/>
            <person name="Cohen D."/>
            <person name="Courty P.E."/>
            <person name="Coutinho P.M."/>
            <person name="Delaruelle C."/>
            <person name="Detter J.C."/>
            <person name="Deveau A."/>
            <person name="DiFazio S."/>
            <person name="Duplessis S."/>
            <person name="Fraissinet-Tachet L."/>
            <person name="Lucic E."/>
            <person name="Frey-Klett P."/>
            <person name="Fourrey C."/>
            <person name="Feussner I."/>
            <person name="Gay G."/>
            <person name="Grimwood J."/>
            <person name="Hoegger P.J."/>
            <person name="Jain P."/>
            <person name="Kilaru S."/>
            <person name="Labbe J."/>
            <person name="Lin Y.C."/>
            <person name="Legue V."/>
            <person name="Le Tacon F."/>
            <person name="Marmeisse R."/>
            <person name="Melayah D."/>
            <person name="Montanini B."/>
            <person name="Muratet M."/>
            <person name="Nehls U."/>
            <person name="Niculita-Hirzel H."/>
            <person name="Oudot-Le Secq M.P."/>
            <person name="Peter M."/>
            <person name="Quesneville H."/>
            <person name="Rajashekar B."/>
            <person name="Reich M."/>
            <person name="Rouhier N."/>
            <person name="Schmutz J."/>
            <person name="Yin T."/>
            <person name="Chalot M."/>
            <person name="Henrissat B."/>
            <person name="Kuees U."/>
            <person name="Lucas S."/>
            <person name="Van de Peer Y."/>
            <person name="Podila G.K."/>
            <person name="Polle A."/>
            <person name="Pukkila P.J."/>
            <person name="Richardson P.M."/>
            <person name="Rouze P."/>
            <person name="Sanders I.R."/>
            <person name="Stajich J.E."/>
            <person name="Tunlid A."/>
            <person name="Tuskan G."/>
            <person name="Grigoriev I.V."/>
        </authorList>
    </citation>
    <scope>NUCLEOTIDE SEQUENCE [LARGE SCALE GENOMIC DNA]</scope>
    <source>
        <strain evidence="3">S238N-H82 / ATCC MYA-4686</strain>
    </source>
</reference>
<feature type="region of interest" description="Disordered" evidence="1">
    <location>
        <begin position="48"/>
        <end position="85"/>
    </location>
</feature>
<protein>
    <submittedName>
        <fullName evidence="2">Predicted protein</fullName>
    </submittedName>
</protein>
<evidence type="ECO:0000313" key="2">
    <source>
        <dbReference type="EMBL" id="EDR05582.1"/>
    </source>
</evidence>
<evidence type="ECO:0000313" key="3">
    <source>
        <dbReference type="Proteomes" id="UP000001194"/>
    </source>
</evidence>
<accession>B0DIK3</accession>